<accession>K2P0C0</accession>
<gene>
    <name evidence="6" type="ORF">NA8A_19238</name>
</gene>
<dbReference type="Pfam" id="PF00005">
    <property type="entry name" value="ABC_tran"/>
    <property type="match status" value="1"/>
</dbReference>
<evidence type="ECO:0000259" key="5">
    <source>
        <dbReference type="PROSITE" id="PS50893"/>
    </source>
</evidence>
<dbReference type="OrthoDB" id="9778547at2"/>
<reference evidence="6 7" key="1">
    <citation type="journal article" date="2012" name="J. Bacteriol.">
        <title>Genome Sequence of Nitratireductor indicus Type Strain C115.</title>
        <authorList>
            <person name="Lai Q."/>
            <person name="Li G."/>
            <person name="Yu Z."/>
            <person name="Shao Z."/>
        </authorList>
    </citation>
    <scope>NUCLEOTIDE SEQUENCE [LARGE SCALE GENOMIC DNA]</scope>
    <source>
        <strain evidence="6 7">C115</strain>
    </source>
</reference>
<dbReference type="PANTHER" id="PTHR42939">
    <property type="entry name" value="ABC TRANSPORTER ATP-BINDING PROTEIN ALBC-RELATED"/>
    <property type="match status" value="1"/>
</dbReference>
<dbReference type="STRING" id="721133.SAMN05216176_11372"/>
<evidence type="ECO:0000256" key="2">
    <source>
        <dbReference type="ARBA" id="ARBA00022448"/>
    </source>
</evidence>
<keyword evidence="7" id="KW-1185">Reference proteome</keyword>
<dbReference type="GO" id="GO:0005524">
    <property type="term" value="F:ATP binding"/>
    <property type="evidence" value="ECO:0007669"/>
    <property type="project" value="UniProtKB-KW"/>
</dbReference>
<dbReference type="SMART" id="SM00382">
    <property type="entry name" value="AAA"/>
    <property type="match status" value="1"/>
</dbReference>
<comment type="caution">
    <text evidence="6">The sequence shown here is derived from an EMBL/GenBank/DDBJ whole genome shotgun (WGS) entry which is preliminary data.</text>
</comment>
<dbReference type="SUPFAM" id="SSF52540">
    <property type="entry name" value="P-loop containing nucleoside triphosphate hydrolases"/>
    <property type="match status" value="1"/>
</dbReference>
<dbReference type="PANTHER" id="PTHR42939:SF1">
    <property type="entry name" value="ABC TRANSPORTER ATP-BINDING PROTEIN ALBC-RELATED"/>
    <property type="match status" value="1"/>
</dbReference>
<sequence>MTCDDCSNAVLSVRGASVRFGDFQALRQVFLTVSPGERVALLGHNGAGKTTLFKSVLGFLGLEGGVIDVAGHRPGSREARLAVSYLPESVAFAKTLSGIEIMRFFARLKGIDPREALPLLERVGLADAGGRRVGAYSKGMRQRLGLAQALIGKPRLLLLDEPTSGLDPVSRREFYEIIDAVSAEGTAVLLSSHALTEVEGRTDRIAILSKGRLVADGPLPALAREARLPITVNIKAKEGRADSLHSRLGGVRANGKSVILTCQPEAKVDLLGQMAALGAEIDDFDITMPSLDDIYRHYSLDQEKGAQP</sequence>
<dbReference type="InterPro" id="IPR051782">
    <property type="entry name" value="ABC_Transporter_VariousFunc"/>
</dbReference>
<dbReference type="PROSITE" id="PS00211">
    <property type="entry name" value="ABC_TRANSPORTER_1"/>
    <property type="match status" value="1"/>
</dbReference>
<dbReference type="CDD" id="cd03230">
    <property type="entry name" value="ABC_DR_subfamily_A"/>
    <property type="match status" value="1"/>
</dbReference>
<evidence type="ECO:0000256" key="4">
    <source>
        <dbReference type="ARBA" id="ARBA00022840"/>
    </source>
</evidence>
<dbReference type="Gene3D" id="3.40.50.300">
    <property type="entry name" value="P-loop containing nucleotide triphosphate hydrolases"/>
    <property type="match status" value="1"/>
</dbReference>
<proteinExistence type="inferred from homology"/>
<dbReference type="RefSeq" id="WP_009452057.1">
    <property type="nucleotide sequence ID" value="NZ_AMSI01000015.1"/>
</dbReference>
<keyword evidence="2" id="KW-0813">Transport</keyword>
<dbReference type="PATRIC" id="fig|1231190.3.peg.3975"/>
<organism evidence="6 7">
    <name type="scientific">Nitratireductor indicus C115</name>
    <dbReference type="NCBI Taxonomy" id="1231190"/>
    <lineage>
        <taxon>Bacteria</taxon>
        <taxon>Pseudomonadati</taxon>
        <taxon>Pseudomonadota</taxon>
        <taxon>Alphaproteobacteria</taxon>
        <taxon>Hyphomicrobiales</taxon>
        <taxon>Phyllobacteriaceae</taxon>
        <taxon>Nitratireductor</taxon>
    </lineage>
</organism>
<dbReference type="InterPro" id="IPR003439">
    <property type="entry name" value="ABC_transporter-like_ATP-bd"/>
</dbReference>
<dbReference type="InterPro" id="IPR027417">
    <property type="entry name" value="P-loop_NTPase"/>
</dbReference>
<dbReference type="Proteomes" id="UP000007374">
    <property type="component" value="Unassembled WGS sequence"/>
</dbReference>
<evidence type="ECO:0000256" key="1">
    <source>
        <dbReference type="ARBA" id="ARBA00005417"/>
    </source>
</evidence>
<dbReference type="eggNOG" id="COG1131">
    <property type="taxonomic scope" value="Bacteria"/>
</dbReference>
<dbReference type="GO" id="GO:0016887">
    <property type="term" value="F:ATP hydrolysis activity"/>
    <property type="evidence" value="ECO:0007669"/>
    <property type="project" value="InterPro"/>
</dbReference>
<protein>
    <submittedName>
        <fullName evidence="6">ABC transporter ATP-binding protein</fullName>
    </submittedName>
</protein>
<evidence type="ECO:0000313" key="6">
    <source>
        <dbReference type="EMBL" id="EKF40771.1"/>
    </source>
</evidence>
<evidence type="ECO:0000256" key="3">
    <source>
        <dbReference type="ARBA" id="ARBA00022741"/>
    </source>
</evidence>
<dbReference type="PROSITE" id="PS50893">
    <property type="entry name" value="ABC_TRANSPORTER_2"/>
    <property type="match status" value="1"/>
</dbReference>
<dbReference type="InterPro" id="IPR003593">
    <property type="entry name" value="AAA+_ATPase"/>
</dbReference>
<keyword evidence="4 6" id="KW-0067">ATP-binding</keyword>
<name>K2P0C0_9HYPH</name>
<dbReference type="AlphaFoldDB" id="K2P0C0"/>
<evidence type="ECO:0000313" key="7">
    <source>
        <dbReference type="Proteomes" id="UP000007374"/>
    </source>
</evidence>
<keyword evidence="3" id="KW-0547">Nucleotide-binding</keyword>
<dbReference type="InterPro" id="IPR017871">
    <property type="entry name" value="ABC_transporter-like_CS"/>
</dbReference>
<dbReference type="EMBL" id="AMSI01000015">
    <property type="protein sequence ID" value="EKF40771.1"/>
    <property type="molecule type" value="Genomic_DNA"/>
</dbReference>
<feature type="domain" description="ABC transporter" evidence="5">
    <location>
        <begin position="11"/>
        <end position="235"/>
    </location>
</feature>
<comment type="similarity">
    <text evidence="1">Belongs to the ABC transporter superfamily.</text>
</comment>